<organism evidence="1 2">
    <name type="scientific">Ramlibacter alkalitolerans</name>
    <dbReference type="NCBI Taxonomy" id="2039631"/>
    <lineage>
        <taxon>Bacteria</taxon>
        <taxon>Pseudomonadati</taxon>
        <taxon>Pseudomonadota</taxon>
        <taxon>Betaproteobacteria</taxon>
        <taxon>Burkholderiales</taxon>
        <taxon>Comamonadaceae</taxon>
        <taxon>Ramlibacter</taxon>
    </lineage>
</organism>
<keyword evidence="2" id="KW-1185">Reference proteome</keyword>
<accession>A0ABS1JSU3</accession>
<sequence>MTPYHPDTNDERNARLVRNLLALRMVLAMDQMQTGRWSDRIEEIDEELANLGHDMKSTAASAAEGLRRSVLLPRLVKQRRVRTNHRAAIRAGSRN</sequence>
<protein>
    <submittedName>
        <fullName evidence="1">Uncharacterized protein</fullName>
    </submittedName>
</protein>
<reference evidence="1 2" key="1">
    <citation type="journal article" date="2017" name="Int. J. Syst. Evol. Microbiol.">
        <title>Ramlibacter alkalitolerans sp. nov., alkali-tolerant bacterium isolated from soil of ginseng.</title>
        <authorList>
            <person name="Lee D.H."/>
            <person name="Cha C.J."/>
        </authorList>
    </citation>
    <scope>NUCLEOTIDE SEQUENCE [LARGE SCALE GENOMIC DNA]</scope>
    <source>
        <strain evidence="1 2">KACC 19305</strain>
    </source>
</reference>
<dbReference type="EMBL" id="JAEQND010000010">
    <property type="protein sequence ID" value="MBL0427211.1"/>
    <property type="molecule type" value="Genomic_DNA"/>
</dbReference>
<evidence type="ECO:0000313" key="2">
    <source>
        <dbReference type="Proteomes" id="UP000622707"/>
    </source>
</evidence>
<proteinExistence type="predicted"/>
<comment type="caution">
    <text evidence="1">The sequence shown here is derived from an EMBL/GenBank/DDBJ whole genome shotgun (WGS) entry which is preliminary data.</text>
</comment>
<gene>
    <name evidence="1" type="ORF">JI746_18995</name>
</gene>
<name>A0ABS1JSU3_9BURK</name>
<evidence type="ECO:0000313" key="1">
    <source>
        <dbReference type="EMBL" id="MBL0427211.1"/>
    </source>
</evidence>
<dbReference type="RefSeq" id="WP_201691826.1">
    <property type="nucleotide sequence ID" value="NZ_JAEQND010000010.1"/>
</dbReference>
<dbReference type="Proteomes" id="UP000622707">
    <property type="component" value="Unassembled WGS sequence"/>
</dbReference>